<keyword evidence="3" id="KW-1185">Reference proteome</keyword>
<name>A0AAX6SKQ0_HETGA</name>
<dbReference type="PANTHER" id="PTHR47014:SF1">
    <property type="entry name" value="PLECKSTRIN HOMOLOGY DOMAIN-CONTAINING FAMILY S MEMBER 1"/>
    <property type="match status" value="1"/>
</dbReference>
<evidence type="ECO:0000313" key="4">
    <source>
        <dbReference type="RefSeq" id="XP_021109073.1"/>
    </source>
</evidence>
<proteinExistence type="predicted"/>
<feature type="region of interest" description="Disordered" evidence="1">
    <location>
        <begin position="468"/>
        <end position="525"/>
    </location>
</feature>
<dbReference type="SMART" id="SM00233">
    <property type="entry name" value="PH"/>
    <property type="match status" value="1"/>
</dbReference>
<gene>
    <name evidence="4" type="primary">Plekhs1</name>
</gene>
<dbReference type="CTD" id="79949"/>
<evidence type="ECO:0000256" key="1">
    <source>
        <dbReference type="SAM" id="MobiDB-lite"/>
    </source>
</evidence>
<reference evidence="4" key="1">
    <citation type="submission" date="2025-08" db="UniProtKB">
        <authorList>
            <consortium name="RefSeq"/>
        </authorList>
    </citation>
    <scope>IDENTIFICATION</scope>
</reference>
<feature type="region of interest" description="Disordered" evidence="1">
    <location>
        <begin position="316"/>
        <end position="351"/>
    </location>
</feature>
<feature type="compositionally biased region" description="Polar residues" evidence="1">
    <location>
        <begin position="333"/>
        <end position="351"/>
    </location>
</feature>
<dbReference type="InterPro" id="IPR011993">
    <property type="entry name" value="PH-like_dom_sf"/>
</dbReference>
<dbReference type="SUPFAM" id="SSF50729">
    <property type="entry name" value="PH domain-like"/>
    <property type="match status" value="1"/>
</dbReference>
<dbReference type="PANTHER" id="PTHR47014">
    <property type="entry name" value="PLECKSTRIN HOMOLOGY DOMAIN-CONTAINING FAMILY S MEMBER 1"/>
    <property type="match status" value="1"/>
</dbReference>
<dbReference type="Pfam" id="PF00169">
    <property type="entry name" value="PH"/>
    <property type="match status" value="1"/>
</dbReference>
<accession>A0AAX6SKQ0</accession>
<protein>
    <submittedName>
        <fullName evidence="4">Pleckstrin homology domain-containing family S member 1 isoform X1</fullName>
    </submittedName>
</protein>
<dbReference type="PROSITE" id="PS50003">
    <property type="entry name" value="PH_DOMAIN"/>
    <property type="match status" value="1"/>
</dbReference>
<dbReference type="Proteomes" id="UP000694906">
    <property type="component" value="Unplaced"/>
</dbReference>
<feature type="domain" description="PH" evidence="2">
    <location>
        <begin position="62"/>
        <end position="177"/>
    </location>
</feature>
<dbReference type="InterPro" id="IPR001849">
    <property type="entry name" value="PH_domain"/>
</dbReference>
<organism evidence="3 4">
    <name type="scientific">Heterocephalus glaber</name>
    <name type="common">Naked mole rat</name>
    <dbReference type="NCBI Taxonomy" id="10181"/>
    <lineage>
        <taxon>Eukaryota</taxon>
        <taxon>Metazoa</taxon>
        <taxon>Chordata</taxon>
        <taxon>Craniata</taxon>
        <taxon>Vertebrata</taxon>
        <taxon>Euteleostomi</taxon>
        <taxon>Mammalia</taxon>
        <taxon>Eutheria</taxon>
        <taxon>Euarchontoglires</taxon>
        <taxon>Glires</taxon>
        <taxon>Rodentia</taxon>
        <taxon>Hystricomorpha</taxon>
        <taxon>Bathyergidae</taxon>
        <taxon>Heterocephalus</taxon>
    </lineage>
</organism>
<sequence length="525" mass="58273">MYFSPASCSYLPSLVLADPRALRSELPKKQGQNPGKRVPSIVRSAFTDHMLGKQFTSYYENEVYKQDYFIKSPPPQLFFSTASWKRRFFILSKSGEKRLSLSYYKDHHHRGSIEIDRNSSVEVGIKSPEKMQSVQKMFKCQPDQVMSISTTNRDYFLIAEDRKKIKDWVSFLSSFRRSIIAAHQNTEERCSLADKRPISHPSFFPAPSSALDIVASTSPRTSLPDMHLMEKSPPGYGEAHLPHVFLPETTEDTEEESNYLTPRSVLLEVDNIIDSNDFGECVEPGCPNGVSKESEHHYMSMKSLFFKETTDASADCQTFPESQDGGPHRQDQDSGSDSCLSPANTEAQTANDKLGSAPLTVVKLSVLLNHVETLNVCLSAPDIINHLALIEAAGRICVAQWEGPSPLGCLFCHGDHVLAVNGMKPQNLEEVSLFLTRSIQKEEIKLTIGRIQNSEKFHVIPCTCSLKNQGAAPGQQDKSEPERTLKRSAAMKKGPQQGGGQKPAVDPLQQGVEPRCTLGSATHSL</sequence>
<dbReference type="GeneID" id="101708593"/>
<evidence type="ECO:0000313" key="3">
    <source>
        <dbReference type="Proteomes" id="UP000694906"/>
    </source>
</evidence>
<evidence type="ECO:0000259" key="2">
    <source>
        <dbReference type="PROSITE" id="PS50003"/>
    </source>
</evidence>
<dbReference type="RefSeq" id="XP_021109073.1">
    <property type="nucleotide sequence ID" value="XM_021253414.1"/>
</dbReference>
<dbReference type="InterPro" id="IPR042986">
    <property type="entry name" value="PLEKHS1"/>
</dbReference>
<dbReference type="AlphaFoldDB" id="A0AAX6SKQ0"/>
<dbReference type="Gene3D" id="2.30.29.30">
    <property type="entry name" value="Pleckstrin-homology domain (PH domain)/Phosphotyrosine-binding domain (PTB)"/>
    <property type="match status" value="1"/>
</dbReference>